<protein>
    <recommendedName>
        <fullName evidence="3">Reverse transcriptase Ty1/copia-type domain-containing protein</fullName>
    </recommendedName>
</protein>
<dbReference type="EMBL" id="AVOT02010368">
    <property type="protein sequence ID" value="MBW0490013.1"/>
    <property type="molecule type" value="Genomic_DNA"/>
</dbReference>
<dbReference type="PANTHER" id="PTHR11439">
    <property type="entry name" value="GAG-POL-RELATED RETROTRANSPOSON"/>
    <property type="match status" value="1"/>
</dbReference>
<evidence type="ECO:0008006" key="3">
    <source>
        <dbReference type="Google" id="ProtNLM"/>
    </source>
</evidence>
<name>A0A9Q3H306_9BASI</name>
<sequence length="97" mass="10893">MVPNLHLVDASEPEINEFLKLKINYHSTTGSLSYLSTATRPDVSYSVSALSPFLEQPGIQHLNSFLHVLRYLKGNSNIKLTYKKGVIKPLEEYSDAN</sequence>
<dbReference type="AlphaFoldDB" id="A0A9Q3H306"/>
<reference evidence="1" key="1">
    <citation type="submission" date="2021-03" db="EMBL/GenBank/DDBJ databases">
        <title>Draft genome sequence of rust myrtle Austropuccinia psidii MF-1, a brazilian biotype.</title>
        <authorList>
            <person name="Quecine M.C."/>
            <person name="Pachon D.M.R."/>
            <person name="Bonatelli M.L."/>
            <person name="Correr F.H."/>
            <person name="Franceschini L.M."/>
            <person name="Leite T.F."/>
            <person name="Margarido G.R.A."/>
            <person name="Almeida C.A."/>
            <person name="Ferrarezi J.A."/>
            <person name="Labate C.A."/>
        </authorList>
    </citation>
    <scope>NUCLEOTIDE SEQUENCE</scope>
    <source>
        <strain evidence="1">MF-1</strain>
    </source>
</reference>
<evidence type="ECO:0000313" key="1">
    <source>
        <dbReference type="EMBL" id="MBW0490013.1"/>
    </source>
</evidence>
<dbReference type="PANTHER" id="PTHR11439:SF483">
    <property type="entry name" value="PEPTIDE SYNTHASE GLIP-LIKE, PUTATIVE (AFU_ORTHOLOGUE AFUA_3G12920)-RELATED"/>
    <property type="match status" value="1"/>
</dbReference>
<comment type="caution">
    <text evidence="1">The sequence shown here is derived from an EMBL/GenBank/DDBJ whole genome shotgun (WGS) entry which is preliminary data.</text>
</comment>
<keyword evidence="2" id="KW-1185">Reference proteome</keyword>
<organism evidence="1 2">
    <name type="scientific">Austropuccinia psidii MF-1</name>
    <dbReference type="NCBI Taxonomy" id="1389203"/>
    <lineage>
        <taxon>Eukaryota</taxon>
        <taxon>Fungi</taxon>
        <taxon>Dikarya</taxon>
        <taxon>Basidiomycota</taxon>
        <taxon>Pucciniomycotina</taxon>
        <taxon>Pucciniomycetes</taxon>
        <taxon>Pucciniales</taxon>
        <taxon>Sphaerophragmiaceae</taxon>
        <taxon>Austropuccinia</taxon>
    </lineage>
</organism>
<proteinExistence type="predicted"/>
<dbReference type="OrthoDB" id="4026416at2759"/>
<gene>
    <name evidence="1" type="ORF">O181_029728</name>
</gene>
<accession>A0A9Q3H306</accession>
<evidence type="ECO:0000313" key="2">
    <source>
        <dbReference type="Proteomes" id="UP000765509"/>
    </source>
</evidence>
<dbReference type="Proteomes" id="UP000765509">
    <property type="component" value="Unassembled WGS sequence"/>
</dbReference>